<dbReference type="InterPro" id="IPR000524">
    <property type="entry name" value="Tscrpt_reg_HTH_GntR"/>
</dbReference>
<dbReference type="CDD" id="cd00609">
    <property type="entry name" value="AAT_like"/>
    <property type="match status" value="1"/>
</dbReference>
<name>A0A4Y8PRE8_9BACL</name>
<dbReference type="InterPro" id="IPR051446">
    <property type="entry name" value="HTH_trans_reg/aminotransferase"/>
</dbReference>
<dbReference type="GO" id="GO:0030170">
    <property type="term" value="F:pyridoxal phosphate binding"/>
    <property type="evidence" value="ECO:0007669"/>
    <property type="project" value="InterPro"/>
</dbReference>
<evidence type="ECO:0000256" key="6">
    <source>
        <dbReference type="ARBA" id="ARBA00023125"/>
    </source>
</evidence>
<accession>A0A4Y8PRE8</accession>
<feature type="domain" description="HTH gntR-type" evidence="8">
    <location>
        <begin position="2"/>
        <end position="70"/>
    </location>
</feature>
<dbReference type="GO" id="GO:0003677">
    <property type="term" value="F:DNA binding"/>
    <property type="evidence" value="ECO:0007669"/>
    <property type="project" value="UniProtKB-KW"/>
</dbReference>
<gene>
    <name evidence="9" type="ORF">B5M42_23015</name>
</gene>
<evidence type="ECO:0000256" key="2">
    <source>
        <dbReference type="ARBA" id="ARBA00005384"/>
    </source>
</evidence>
<dbReference type="InterPro" id="IPR036390">
    <property type="entry name" value="WH_DNA-bd_sf"/>
</dbReference>
<dbReference type="EMBL" id="MYFO01000050">
    <property type="protein sequence ID" value="TFE83387.1"/>
    <property type="molecule type" value="Genomic_DNA"/>
</dbReference>
<dbReference type="Gene3D" id="3.40.640.10">
    <property type="entry name" value="Type I PLP-dependent aspartate aminotransferase-like (Major domain)"/>
    <property type="match status" value="1"/>
</dbReference>
<organism evidence="9 10">
    <name type="scientific">Paenibacillus athensensis</name>
    <dbReference type="NCBI Taxonomy" id="1967502"/>
    <lineage>
        <taxon>Bacteria</taxon>
        <taxon>Bacillati</taxon>
        <taxon>Bacillota</taxon>
        <taxon>Bacilli</taxon>
        <taxon>Bacillales</taxon>
        <taxon>Paenibacillaceae</taxon>
        <taxon>Paenibacillus</taxon>
    </lineage>
</organism>
<keyword evidence="10" id="KW-1185">Reference proteome</keyword>
<dbReference type="Pfam" id="PF00155">
    <property type="entry name" value="Aminotran_1_2"/>
    <property type="match status" value="1"/>
</dbReference>
<keyword evidence="4" id="KW-0663">Pyridoxal phosphate</keyword>
<evidence type="ECO:0000256" key="5">
    <source>
        <dbReference type="ARBA" id="ARBA00023015"/>
    </source>
</evidence>
<dbReference type="Proteomes" id="UP000298246">
    <property type="component" value="Unassembled WGS sequence"/>
</dbReference>
<keyword evidence="3" id="KW-0808">Transferase</keyword>
<dbReference type="Pfam" id="PF00392">
    <property type="entry name" value="GntR"/>
    <property type="match status" value="1"/>
</dbReference>
<comment type="cofactor">
    <cofactor evidence="1">
        <name>pyridoxal 5'-phosphate</name>
        <dbReference type="ChEBI" id="CHEBI:597326"/>
    </cofactor>
</comment>
<keyword evidence="3" id="KW-0032">Aminotransferase</keyword>
<dbReference type="InterPro" id="IPR004839">
    <property type="entry name" value="Aminotransferase_I/II_large"/>
</dbReference>
<evidence type="ECO:0000313" key="9">
    <source>
        <dbReference type="EMBL" id="TFE83387.1"/>
    </source>
</evidence>
<dbReference type="OrthoDB" id="9802601at2"/>
<dbReference type="AlphaFoldDB" id="A0A4Y8PRE8"/>
<dbReference type="SUPFAM" id="SSF46785">
    <property type="entry name" value="Winged helix' DNA-binding domain"/>
    <property type="match status" value="1"/>
</dbReference>
<sequence length="466" mass="51603">MTSKYEAICAVLRQDIAEGRLAAGSKLPSIRELSRRFACSRNTVIHAYAKLEQEHRIYVRAKSGYYVVASDAAVPAGDNIARVRIDFAAAAPDAAVMPYEDFRHCMNKAVDLYKETLFTYGDPQGLLPLREQLSLLFRERQIFVGPERIVVCSGSQQALHLLAQLPMPNGKTAILVEEPTYAGMLRNLELYGHSVLTVQRGPDGLDWEGLERHFRNNGVKLFYTIPRFHNPTGASYSAHDKQRLAELAKRYDVFILEDDYLAELETDGKADPIYAYGGASHVLYVHSFSKTMLPGLRLAAAVVPPQLVAPLARYKSAADLSTSALSQGALEIYIRSGLYAHHTKRMRELYAARMRLLNATCRELLPAGAALWCEPAGGIFASVRLPDALDARTLAAQLAAQGIAVLETDRHFRSVTPRWTLIRLSVIRTDDRAIVAGVRALALALADAMRQQRKPGRPPRLRGGLL</sequence>
<evidence type="ECO:0000256" key="1">
    <source>
        <dbReference type="ARBA" id="ARBA00001933"/>
    </source>
</evidence>
<keyword evidence="7" id="KW-0804">Transcription</keyword>
<dbReference type="InterPro" id="IPR015424">
    <property type="entry name" value="PyrdxlP-dep_Trfase"/>
</dbReference>
<dbReference type="CDD" id="cd07377">
    <property type="entry name" value="WHTH_GntR"/>
    <property type="match status" value="1"/>
</dbReference>
<protein>
    <recommendedName>
        <fullName evidence="8">HTH gntR-type domain-containing protein</fullName>
    </recommendedName>
</protein>
<evidence type="ECO:0000256" key="3">
    <source>
        <dbReference type="ARBA" id="ARBA00022576"/>
    </source>
</evidence>
<comment type="similarity">
    <text evidence="2">In the C-terminal section; belongs to the class-I pyridoxal-phosphate-dependent aminotransferase family.</text>
</comment>
<dbReference type="RefSeq" id="WP_134757199.1">
    <property type="nucleotide sequence ID" value="NZ_MYFO02000010.1"/>
</dbReference>
<dbReference type="PANTHER" id="PTHR46577">
    <property type="entry name" value="HTH-TYPE TRANSCRIPTIONAL REGULATORY PROTEIN GABR"/>
    <property type="match status" value="1"/>
</dbReference>
<evidence type="ECO:0000256" key="7">
    <source>
        <dbReference type="ARBA" id="ARBA00023163"/>
    </source>
</evidence>
<dbReference type="SMART" id="SM00345">
    <property type="entry name" value="HTH_GNTR"/>
    <property type="match status" value="1"/>
</dbReference>
<dbReference type="PROSITE" id="PS50949">
    <property type="entry name" value="HTH_GNTR"/>
    <property type="match status" value="1"/>
</dbReference>
<keyword evidence="5" id="KW-0805">Transcription regulation</keyword>
<evidence type="ECO:0000259" key="8">
    <source>
        <dbReference type="PROSITE" id="PS50949"/>
    </source>
</evidence>
<dbReference type="InterPro" id="IPR015421">
    <property type="entry name" value="PyrdxlP-dep_Trfase_major"/>
</dbReference>
<dbReference type="InterPro" id="IPR036388">
    <property type="entry name" value="WH-like_DNA-bd_sf"/>
</dbReference>
<comment type="caution">
    <text evidence="9">The sequence shown here is derived from an EMBL/GenBank/DDBJ whole genome shotgun (WGS) entry which is preliminary data.</text>
</comment>
<dbReference type="GO" id="GO:0003700">
    <property type="term" value="F:DNA-binding transcription factor activity"/>
    <property type="evidence" value="ECO:0007669"/>
    <property type="project" value="InterPro"/>
</dbReference>
<dbReference type="Gene3D" id="1.10.10.10">
    <property type="entry name" value="Winged helix-like DNA-binding domain superfamily/Winged helix DNA-binding domain"/>
    <property type="match status" value="1"/>
</dbReference>
<dbReference type="SUPFAM" id="SSF53383">
    <property type="entry name" value="PLP-dependent transferases"/>
    <property type="match status" value="1"/>
</dbReference>
<dbReference type="GO" id="GO:0008483">
    <property type="term" value="F:transaminase activity"/>
    <property type="evidence" value="ECO:0007669"/>
    <property type="project" value="UniProtKB-KW"/>
</dbReference>
<keyword evidence="6" id="KW-0238">DNA-binding</keyword>
<reference evidence="9 10" key="1">
    <citation type="submission" date="2017-03" db="EMBL/GenBank/DDBJ databases">
        <title>Isolation of Levoglucosan Utilizing Bacteria.</title>
        <authorList>
            <person name="Arya A.S."/>
        </authorList>
    </citation>
    <scope>NUCLEOTIDE SEQUENCE [LARGE SCALE GENOMIC DNA]</scope>
    <source>
        <strain evidence="9 10">MEC069</strain>
    </source>
</reference>
<evidence type="ECO:0000256" key="4">
    <source>
        <dbReference type="ARBA" id="ARBA00022898"/>
    </source>
</evidence>
<dbReference type="PANTHER" id="PTHR46577:SF2">
    <property type="entry name" value="TRANSCRIPTIONAL REGULATORY PROTEIN"/>
    <property type="match status" value="1"/>
</dbReference>
<proteinExistence type="inferred from homology"/>
<evidence type="ECO:0000313" key="10">
    <source>
        <dbReference type="Proteomes" id="UP000298246"/>
    </source>
</evidence>